<organism evidence="2 3">
    <name type="scientific">Zygotorulaspora mrakii</name>
    <name type="common">Zygosaccharomyces mrakii</name>
    <dbReference type="NCBI Taxonomy" id="42260"/>
    <lineage>
        <taxon>Eukaryota</taxon>
        <taxon>Fungi</taxon>
        <taxon>Dikarya</taxon>
        <taxon>Ascomycota</taxon>
        <taxon>Saccharomycotina</taxon>
        <taxon>Saccharomycetes</taxon>
        <taxon>Saccharomycetales</taxon>
        <taxon>Saccharomycetaceae</taxon>
        <taxon>Zygotorulaspora</taxon>
    </lineage>
</organism>
<dbReference type="OrthoDB" id="4063724at2759"/>
<feature type="compositionally biased region" description="Basic residues" evidence="1">
    <location>
        <begin position="306"/>
        <end position="319"/>
    </location>
</feature>
<dbReference type="RefSeq" id="XP_037146102.1">
    <property type="nucleotide sequence ID" value="XM_037290207.1"/>
</dbReference>
<feature type="region of interest" description="Disordered" evidence="1">
    <location>
        <begin position="266"/>
        <end position="319"/>
    </location>
</feature>
<dbReference type="Proteomes" id="UP000509704">
    <property type="component" value="Chromosome 7"/>
</dbReference>
<proteinExistence type="predicted"/>
<dbReference type="EMBL" id="CP058610">
    <property type="protein sequence ID" value="QLG74377.1"/>
    <property type="molecule type" value="Genomic_DNA"/>
</dbReference>
<gene>
    <name evidence="2" type="ORF">HG535_0G02600</name>
</gene>
<name>A0A7H9B724_ZYGMR</name>
<accession>A0A7H9B724</accession>
<dbReference type="KEGG" id="zmk:HG535_0G02600"/>
<evidence type="ECO:0000256" key="1">
    <source>
        <dbReference type="SAM" id="MobiDB-lite"/>
    </source>
</evidence>
<dbReference type="GeneID" id="59238160"/>
<evidence type="ECO:0000313" key="2">
    <source>
        <dbReference type="EMBL" id="QLG74377.1"/>
    </source>
</evidence>
<evidence type="ECO:0000313" key="3">
    <source>
        <dbReference type="Proteomes" id="UP000509704"/>
    </source>
</evidence>
<feature type="compositionally biased region" description="Basic and acidic residues" evidence="1">
    <location>
        <begin position="282"/>
        <end position="300"/>
    </location>
</feature>
<reference evidence="2 3" key="1">
    <citation type="submission" date="2020-07" db="EMBL/GenBank/DDBJ databases">
        <title>The yeast mating-type switching endonuclease HO is a domesticated member of an unorthodox homing genetic element family.</title>
        <authorList>
            <person name="Coughlan A.Y."/>
            <person name="Lombardi L."/>
            <person name="Braun-Galleani S."/>
            <person name="Martos A.R."/>
            <person name="Galeote V."/>
            <person name="Bigey F."/>
            <person name="Dequin S."/>
            <person name="Byrne K.P."/>
            <person name="Wolfe K.H."/>
        </authorList>
    </citation>
    <scope>NUCLEOTIDE SEQUENCE [LARGE SCALE GENOMIC DNA]</scope>
    <source>
        <strain evidence="2 3">NRRL Y-6702</strain>
    </source>
</reference>
<protein>
    <submittedName>
        <fullName evidence="2">Uncharacterized protein</fullName>
    </submittedName>
</protein>
<sequence length="319" mass="36384">MTKTMSGTILQDLLGGNNRKSRWQICTVDGKRCFLNSTVHYPFTMIFCLISDLNEEPYHARLTLKDLTNQCKEQGFVDDSIKQIQTNLSSQIANASLKLEFKKRESKLDVAFAVSDTINVELQAQISHLDNHTSMLIYRDLLQEIMVGSYSLRRLSDRLENLLHMKDRAIEYLTLNVEEFGTAKVIKRWAPPASSNAKALVKYQYSNECDNLAESLQDEAFNYEKFTDTGEFLFDLQRRVLNSVSTTSSPKKRLRRTSSTDFLPFEDPIGSNKIGTKSPGINDKDSSLKSETELKSKSDSPDLPNKKRKFGKVKIMKRV</sequence>
<keyword evidence="3" id="KW-1185">Reference proteome</keyword>
<dbReference type="AlphaFoldDB" id="A0A7H9B724"/>